<protein>
    <submittedName>
        <fullName evidence="1">Uncharacterized protein</fullName>
    </submittedName>
</protein>
<evidence type="ECO:0000313" key="2">
    <source>
        <dbReference type="Proteomes" id="UP000076476"/>
    </source>
</evidence>
<accession>A0A165XW16</accession>
<reference evidence="1 2" key="1">
    <citation type="submission" date="2016-04" db="EMBL/GenBank/DDBJ databases">
        <title>Draft genome sequence of Aeribacillus pallidus 8m3 from petroleum reservoir.</title>
        <authorList>
            <person name="Poltaraus A.B."/>
            <person name="Nazina T.N."/>
            <person name="Tourova T.P."/>
            <person name="Malakho S.M."/>
            <person name="Korshunova A.V."/>
            <person name="Sokolova D.S."/>
        </authorList>
    </citation>
    <scope>NUCLEOTIDE SEQUENCE [LARGE SCALE GENOMIC DNA]</scope>
    <source>
        <strain evidence="1 2">8m3</strain>
    </source>
</reference>
<keyword evidence="2" id="KW-1185">Reference proteome</keyword>
<sequence>MVKVIISAGKNSVDIKDFILRFVEDNKSDREYVRSRLVGYFWGVSDMGGEIVAFKDGETFKLSKMVDVIIDEWEGGVEFEIN</sequence>
<organism evidence="1 2">
    <name type="scientific">Aeribacillus pallidus</name>
    <dbReference type="NCBI Taxonomy" id="33936"/>
    <lineage>
        <taxon>Bacteria</taxon>
        <taxon>Bacillati</taxon>
        <taxon>Bacillota</taxon>
        <taxon>Bacilli</taxon>
        <taxon>Bacillales</taxon>
        <taxon>Bacillaceae</taxon>
        <taxon>Aeribacillus</taxon>
    </lineage>
</organism>
<gene>
    <name evidence="1" type="ORF">AZI98_08510</name>
</gene>
<comment type="caution">
    <text evidence="1">The sequence shown here is derived from an EMBL/GenBank/DDBJ whole genome shotgun (WGS) entry which is preliminary data.</text>
</comment>
<dbReference type="EMBL" id="LWBR01000022">
    <property type="protein sequence ID" value="KZN96464.1"/>
    <property type="molecule type" value="Genomic_DNA"/>
</dbReference>
<dbReference type="Proteomes" id="UP000076476">
    <property type="component" value="Unassembled WGS sequence"/>
</dbReference>
<name>A0A165XW16_9BACI</name>
<dbReference type="AlphaFoldDB" id="A0A165XW16"/>
<dbReference type="STRING" id="33936.AZI98_08510"/>
<proteinExistence type="predicted"/>
<dbReference type="RefSeq" id="WP_063387856.1">
    <property type="nucleotide sequence ID" value="NZ_LWBR01000022.1"/>
</dbReference>
<evidence type="ECO:0000313" key="1">
    <source>
        <dbReference type="EMBL" id="KZN96464.1"/>
    </source>
</evidence>